<reference evidence="1 2" key="1">
    <citation type="submission" date="2017-09" db="EMBL/GenBank/DDBJ databases">
        <title>Depth-based differentiation of microbial function through sediment-hosted aquifers and enrichment of novel symbionts in the deep terrestrial subsurface.</title>
        <authorList>
            <person name="Probst A.J."/>
            <person name="Ladd B."/>
            <person name="Jarett J.K."/>
            <person name="Geller-Mcgrath D.E."/>
            <person name="Sieber C.M."/>
            <person name="Emerson J.B."/>
            <person name="Anantharaman K."/>
            <person name="Thomas B.C."/>
            <person name="Malmstrom R."/>
            <person name="Stieglmeier M."/>
            <person name="Klingl A."/>
            <person name="Woyke T."/>
            <person name="Ryan C.M."/>
            <person name="Banfield J.F."/>
        </authorList>
    </citation>
    <scope>NUCLEOTIDE SEQUENCE [LARGE SCALE GENOMIC DNA]</scope>
    <source>
        <strain evidence="1">CG15_BIG_FIL_POST_REV_8_21_14_020_45_12</strain>
    </source>
</reference>
<dbReference type="AlphaFoldDB" id="A0A2M7H364"/>
<dbReference type="EMBL" id="PFGC01000042">
    <property type="protein sequence ID" value="PIW36677.1"/>
    <property type="molecule type" value="Genomic_DNA"/>
</dbReference>
<evidence type="ECO:0000313" key="2">
    <source>
        <dbReference type="Proteomes" id="UP000230292"/>
    </source>
</evidence>
<proteinExistence type="predicted"/>
<sequence>MRRRSRDFVAPITPARERATSLQAEVEIEPESGLELARKVAPRWGVEAVVRDKAYWDKSDNGLYFLQTFEALKILYPDIALAMQDLAEFHNRKKSRINKIIAGVQSGDDKRGWSLQYIDEVSRYVAVAGRVPDNLEGKFGDEILLTAERALAGQKPSNFLLIAQAFLVIFPDRLSEIQALLPTTEKRLKLYTDSQEQTSSRPAEARINVAAIHALLFPDAISIITSRGLDESVKQAIEHEIRDEEDCDEAQRLYYWKEDPFHVTAIRKIHTASIIAMITAGPPRVDKNHQIKLGQTGRVGEESFELPPRVSI</sequence>
<evidence type="ECO:0000313" key="1">
    <source>
        <dbReference type="EMBL" id="PIW36677.1"/>
    </source>
</evidence>
<gene>
    <name evidence="1" type="ORF">COW24_03890</name>
</gene>
<organism evidence="1 2">
    <name type="scientific">Candidatus Kerfeldbacteria bacterium CG15_BIG_FIL_POST_REV_8_21_14_020_45_12</name>
    <dbReference type="NCBI Taxonomy" id="2014247"/>
    <lineage>
        <taxon>Bacteria</taxon>
        <taxon>Candidatus Kerfeldiibacteriota</taxon>
    </lineage>
</organism>
<dbReference type="Proteomes" id="UP000230292">
    <property type="component" value="Unassembled WGS sequence"/>
</dbReference>
<accession>A0A2M7H364</accession>
<protein>
    <submittedName>
        <fullName evidence="1">Uncharacterized protein</fullName>
    </submittedName>
</protein>
<name>A0A2M7H364_9BACT</name>
<comment type="caution">
    <text evidence="1">The sequence shown here is derived from an EMBL/GenBank/DDBJ whole genome shotgun (WGS) entry which is preliminary data.</text>
</comment>